<keyword evidence="2" id="KW-1185">Reference proteome</keyword>
<proteinExistence type="predicted"/>
<dbReference type="KEGG" id="ttu:TERTU_3458"/>
<sequence length="140" mass="16301">MRTSFNWPFSQNHLHIDGPETETYARWCFENFSPMAKEVLHETTWFFVIKRHSWLNPAIAKLFAYHIQQMQARLHIAIENGSLRAKLPPNLKINDHAEIIGAVICELLEVRDLDPSEVCNLDEVERHKQRATVAAQRKIA</sequence>
<dbReference type="OrthoDB" id="9806388at2"/>
<dbReference type="RefSeq" id="WP_015819847.1">
    <property type="nucleotide sequence ID" value="NC_012997.1"/>
</dbReference>
<reference evidence="1 2" key="1">
    <citation type="journal article" date="2009" name="PLoS ONE">
        <title>The complete genome of Teredinibacter turnerae T7901: an intracellular endosymbiont of marine wood-boring bivalves (shipworms).</title>
        <authorList>
            <person name="Yang J.C."/>
            <person name="Madupu R."/>
            <person name="Durkin A.S."/>
            <person name="Ekborg N.A."/>
            <person name="Pedamallu C.S."/>
            <person name="Hostetler J.B."/>
            <person name="Radune D."/>
            <person name="Toms B.S."/>
            <person name="Henrissat B."/>
            <person name="Coutinho P.M."/>
            <person name="Schwarz S."/>
            <person name="Field L."/>
            <person name="Trindade-Silva A.E."/>
            <person name="Soares C.A.G."/>
            <person name="Elshahawi S."/>
            <person name="Hanora A."/>
            <person name="Schmidt E.W."/>
            <person name="Haygood M.G."/>
            <person name="Posfai J."/>
            <person name="Benner J."/>
            <person name="Madinger C."/>
            <person name="Nove J."/>
            <person name="Anton B."/>
            <person name="Chaudhary K."/>
            <person name="Foster J."/>
            <person name="Holman A."/>
            <person name="Kumar S."/>
            <person name="Lessard P.A."/>
            <person name="Luyten Y.A."/>
            <person name="Slatko B."/>
            <person name="Wood N."/>
            <person name="Wu B."/>
            <person name="Teplitski M."/>
            <person name="Mougous J.D."/>
            <person name="Ward N."/>
            <person name="Eisen J.A."/>
            <person name="Badger J.H."/>
            <person name="Distel D.L."/>
        </authorList>
    </citation>
    <scope>NUCLEOTIDE SEQUENCE [LARGE SCALE GENOMIC DNA]</scope>
    <source>
        <strain evidence="2">ATCC 39867 / T7901</strain>
    </source>
</reference>
<dbReference type="Proteomes" id="UP000009080">
    <property type="component" value="Chromosome"/>
</dbReference>
<gene>
    <name evidence="1" type="ordered locus">TERTU_3458</name>
</gene>
<dbReference type="EMBL" id="CP001614">
    <property type="protein sequence ID" value="ACR13732.1"/>
    <property type="molecule type" value="Genomic_DNA"/>
</dbReference>
<evidence type="ECO:0000313" key="1">
    <source>
        <dbReference type="EMBL" id="ACR13732.1"/>
    </source>
</evidence>
<protein>
    <submittedName>
        <fullName evidence="1">Uncharacterized protein</fullName>
    </submittedName>
</protein>
<name>C5BR84_TERTT</name>
<dbReference type="AlphaFoldDB" id="C5BR84"/>
<dbReference type="HOGENOM" id="CLU_1834202_0_0_6"/>
<organism evidence="1 2">
    <name type="scientific">Teredinibacter turnerae (strain ATCC 39867 / T7901)</name>
    <dbReference type="NCBI Taxonomy" id="377629"/>
    <lineage>
        <taxon>Bacteria</taxon>
        <taxon>Pseudomonadati</taxon>
        <taxon>Pseudomonadota</taxon>
        <taxon>Gammaproteobacteria</taxon>
        <taxon>Cellvibrionales</taxon>
        <taxon>Cellvibrionaceae</taxon>
        <taxon>Teredinibacter</taxon>
    </lineage>
</organism>
<dbReference type="STRING" id="377629.TERTU_3458"/>
<dbReference type="eggNOG" id="ENOG5030SZS">
    <property type="taxonomic scope" value="Bacteria"/>
</dbReference>
<accession>C5BR84</accession>
<evidence type="ECO:0000313" key="2">
    <source>
        <dbReference type="Proteomes" id="UP000009080"/>
    </source>
</evidence>